<feature type="transmembrane region" description="Helical" evidence="1">
    <location>
        <begin position="64"/>
        <end position="80"/>
    </location>
</feature>
<dbReference type="AlphaFoldDB" id="A0A5N6R6T1"/>
<sequence>MGLKSAFELISIMASKTNILPQPLDLVIGEIGCGDGNGGGGVWFWKVFGGGGFRGWRRKRKRNMLLLGFLLIFGFGLLFGKEVERSVLCG</sequence>
<reference evidence="2 3" key="1">
    <citation type="submission" date="2019-06" db="EMBL/GenBank/DDBJ databases">
        <title>A chromosomal-level reference genome of Carpinus fangiana (Coryloideae, Betulaceae).</title>
        <authorList>
            <person name="Yang X."/>
            <person name="Wang Z."/>
            <person name="Zhang L."/>
            <person name="Hao G."/>
            <person name="Liu J."/>
            <person name="Yang Y."/>
        </authorList>
    </citation>
    <scope>NUCLEOTIDE SEQUENCE [LARGE SCALE GENOMIC DNA]</scope>
    <source>
        <strain evidence="2">Cfa_2016G</strain>
        <tissue evidence="2">Leaf</tissue>
    </source>
</reference>
<keyword evidence="1" id="KW-1133">Transmembrane helix</keyword>
<proteinExistence type="predicted"/>
<dbReference type="EMBL" id="CM017325">
    <property type="protein sequence ID" value="KAE8055835.1"/>
    <property type="molecule type" value="Genomic_DNA"/>
</dbReference>
<gene>
    <name evidence="2" type="ORF">FH972_012653</name>
</gene>
<keyword evidence="1" id="KW-0812">Transmembrane</keyword>
<keyword evidence="3" id="KW-1185">Reference proteome</keyword>
<accession>A0A5N6R6T1</accession>
<evidence type="ECO:0000313" key="2">
    <source>
        <dbReference type="EMBL" id="KAE8055835.1"/>
    </source>
</evidence>
<evidence type="ECO:0008006" key="4">
    <source>
        <dbReference type="Google" id="ProtNLM"/>
    </source>
</evidence>
<protein>
    <recommendedName>
        <fullName evidence="4">Transmembrane protein</fullName>
    </recommendedName>
</protein>
<keyword evidence="1" id="KW-0472">Membrane</keyword>
<evidence type="ECO:0000256" key="1">
    <source>
        <dbReference type="SAM" id="Phobius"/>
    </source>
</evidence>
<evidence type="ECO:0000313" key="3">
    <source>
        <dbReference type="Proteomes" id="UP000327013"/>
    </source>
</evidence>
<dbReference type="OrthoDB" id="1738566at2759"/>
<dbReference type="Proteomes" id="UP000327013">
    <property type="component" value="Chromosome 5"/>
</dbReference>
<organism evidence="2 3">
    <name type="scientific">Carpinus fangiana</name>
    <dbReference type="NCBI Taxonomy" id="176857"/>
    <lineage>
        <taxon>Eukaryota</taxon>
        <taxon>Viridiplantae</taxon>
        <taxon>Streptophyta</taxon>
        <taxon>Embryophyta</taxon>
        <taxon>Tracheophyta</taxon>
        <taxon>Spermatophyta</taxon>
        <taxon>Magnoliopsida</taxon>
        <taxon>eudicotyledons</taxon>
        <taxon>Gunneridae</taxon>
        <taxon>Pentapetalae</taxon>
        <taxon>rosids</taxon>
        <taxon>fabids</taxon>
        <taxon>Fagales</taxon>
        <taxon>Betulaceae</taxon>
        <taxon>Carpinus</taxon>
    </lineage>
</organism>
<name>A0A5N6R6T1_9ROSI</name>